<name>A0A7D9DFY7_PARCT</name>
<dbReference type="GO" id="GO:0005737">
    <property type="term" value="C:cytoplasm"/>
    <property type="evidence" value="ECO:0007669"/>
    <property type="project" value="TreeGrafter"/>
</dbReference>
<dbReference type="Pfam" id="PF03133">
    <property type="entry name" value="TTL"/>
    <property type="match status" value="1"/>
</dbReference>
<dbReference type="EMBL" id="CACRXK020000670">
    <property type="protein sequence ID" value="CAB3983882.1"/>
    <property type="molecule type" value="Genomic_DNA"/>
</dbReference>
<dbReference type="Proteomes" id="UP001152795">
    <property type="component" value="Unassembled WGS sequence"/>
</dbReference>
<protein>
    <submittedName>
        <fullName evidence="2">Tubulin--tyrosine ligase 12</fullName>
    </submittedName>
</protein>
<evidence type="ECO:0000313" key="3">
    <source>
        <dbReference type="Proteomes" id="UP001152795"/>
    </source>
</evidence>
<evidence type="ECO:0000259" key="1">
    <source>
        <dbReference type="Pfam" id="PF25556"/>
    </source>
</evidence>
<dbReference type="InterPro" id="IPR004344">
    <property type="entry name" value="TTL/TTLL_fam"/>
</dbReference>
<reference evidence="2" key="1">
    <citation type="submission" date="2020-04" db="EMBL/GenBank/DDBJ databases">
        <authorList>
            <person name="Alioto T."/>
            <person name="Alioto T."/>
            <person name="Gomez Garrido J."/>
        </authorList>
    </citation>
    <scope>NUCLEOTIDE SEQUENCE</scope>
    <source>
        <strain evidence="2">A484AB</strain>
    </source>
</reference>
<dbReference type="Gene3D" id="3.30.470.20">
    <property type="entry name" value="ATP-grasp fold, B domain"/>
    <property type="match status" value="1"/>
</dbReference>
<comment type="caution">
    <text evidence="2">The sequence shown here is derived from an EMBL/GenBank/DDBJ whole genome shotgun (WGS) entry which is preliminary data.</text>
</comment>
<dbReference type="PROSITE" id="PS51221">
    <property type="entry name" value="TTL"/>
    <property type="match status" value="1"/>
</dbReference>
<feature type="domain" description="Tubulin--tyrosine ligase-like protein 12 SET-like" evidence="1">
    <location>
        <begin position="187"/>
        <end position="306"/>
    </location>
</feature>
<proteinExistence type="predicted"/>
<dbReference type="Pfam" id="PF25556">
    <property type="entry name" value="SET_TTL"/>
    <property type="match status" value="2"/>
</dbReference>
<dbReference type="InterPro" id="IPR057954">
    <property type="entry name" value="SET_TTL12"/>
</dbReference>
<sequence>MNKIKKNIKTKTNNHLSDMKSHPYMTYSPGRKNKMATNEELAEFINNHKSQLLSCGIPKLYWNTLCEKLKQEVFDASNCFSFVYDDMKTLYAVVSCESGIIQNNPDSVFLIDHAWTYEAEFARAQLRTIPGLARRMASLMDLIKDNAEQTVNGEAGFQNDEEEKACLQESQKISSSEGFYTNGDGKELPKENVVELIFQNMWRFNQTYQVKVMQQNNEEVKSPQASSLTEQVCFWYIMDEFGSRIRHSDLPTMSVRCFYYVDRGISYSVLFPNQDLDYGAAVTRDYAAGVNVPDVRATVLYPWKPENFVFDDTINKDDIDAILFPNESRCQENYIEETSGVVYLPKKDSYNVYTEIAVVAKSLKAPRFCLVEYTDAADIIWMKDHCKDYKSLQESGKQYVNQFPFENVLTCKDLLARVVNRIGVLYPERCDCPGGTRPPWFQESYNLNFELPQFIHNFRKREERHEDNIWIIKPWNLGRSLDTHVTDNLNQIIRLRETGPKIAFKYIHNPVLFERDDAGKVKFHFRYMAAVTSVDPFIVDVDKVFWIGCANKPFSLDDFDVYEKHFTTMNYRQKATFKQVLYDEFPEMFDRQNPGYKWQDIENQVHKVIKELFEAATSEPPPKGIGHCKMSRAYYALDFMLKWADDGSKTMQPVLLEVNFNPDCNRLVEYYPDSFHHLFSSLFLGEKTPWGCVRL</sequence>
<dbReference type="InterPro" id="IPR027749">
    <property type="entry name" value="TTLL12"/>
</dbReference>
<dbReference type="OrthoDB" id="60477at2759"/>
<keyword evidence="2" id="KW-0436">Ligase</keyword>
<evidence type="ECO:0000313" key="2">
    <source>
        <dbReference type="EMBL" id="CAB3983882.1"/>
    </source>
</evidence>
<keyword evidence="3" id="KW-1185">Reference proteome</keyword>
<organism evidence="2 3">
    <name type="scientific">Paramuricea clavata</name>
    <name type="common">Red gorgonian</name>
    <name type="synonym">Violescent sea-whip</name>
    <dbReference type="NCBI Taxonomy" id="317549"/>
    <lineage>
        <taxon>Eukaryota</taxon>
        <taxon>Metazoa</taxon>
        <taxon>Cnidaria</taxon>
        <taxon>Anthozoa</taxon>
        <taxon>Octocorallia</taxon>
        <taxon>Malacalcyonacea</taxon>
        <taxon>Plexauridae</taxon>
        <taxon>Paramuricea</taxon>
    </lineage>
</organism>
<accession>A0A7D9DFY7</accession>
<gene>
    <name evidence="2" type="ORF">PACLA_8A073746</name>
</gene>
<dbReference type="PANTHER" id="PTHR46088:SF1">
    <property type="entry name" value="TUBULIN--TYROSINE LIGASE-LIKE PROTEIN 12"/>
    <property type="match status" value="1"/>
</dbReference>
<dbReference type="PANTHER" id="PTHR46088">
    <property type="entry name" value="TUBULIN--TYROSINE LIGASE-LIKE PROTEIN 12"/>
    <property type="match status" value="1"/>
</dbReference>
<dbReference type="GO" id="GO:0016874">
    <property type="term" value="F:ligase activity"/>
    <property type="evidence" value="ECO:0007669"/>
    <property type="project" value="UniProtKB-KW"/>
</dbReference>
<dbReference type="AlphaFoldDB" id="A0A7D9DFY7"/>
<feature type="domain" description="Tubulin--tyrosine ligase-like protein 12 SET-like" evidence="1">
    <location>
        <begin position="91"/>
        <end position="142"/>
    </location>
</feature>